<sequence>PDTPPHHAARVHAHYLPLTVRMCAYGPLVAKGERGEPLTHILIPGKAPTVSKDQDVRLRTLAYVCGLDKYTVHTRRRGDTAGACARDDTDTTRECVYGSVERAAESERLGMVKVMRALIANIAARAQEKMPQTTSALVRQGQAVLILLPKFARPRDDRTGELRAREDLEIVTDLLQIVMVVLTQTDKVAPGEL</sequence>
<gene>
    <name evidence="1" type="ORF">SARC_14464</name>
</gene>
<dbReference type="GeneID" id="25914968"/>
<accession>A0A0L0FA19</accession>
<dbReference type="EMBL" id="KQ246258">
    <property type="protein sequence ID" value="KNC72973.1"/>
    <property type="molecule type" value="Genomic_DNA"/>
</dbReference>
<dbReference type="AlphaFoldDB" id="A0A0L0FA19"/>
<organism evidence="1 2">
    <name type="scientific">Sphaeroforma arctica JP610</name>
    <dbReference type="NCBI Taxonomy" id="667725"/>
    <lineage>
        <taxon>Eukaryota</taxon>
        <taxon>Ichthyosporea</taxon>
        <taxon>Ichthyophonida</taxon>
        <taxon>Sphaeroforma</taxon>
    </lineage>
</organism>
<reference evidence="1 2" key="1">
    <citation type="submission" date="2011-02" db="EMBL/GenBank/DDBJ databases">
        <title>The Genome Sequence of Sphaeroforma arctica JP610.</title>
        <authorList>
            <consortium name="The Broad Institute Genome Sequencing Platform"/>
            <person name="Russ C."/>
            <person name="Cuomo C."/>
            <person name="Young S.K."/>
            <person name="Zeng Q."/>
            <person name="Gargeya S."/>
            <person name="Alvarado L."/>
            <person name="Berlin A."/>
            <person name="Chapman S.B."/>
            <person name="Chen Z."/>
            <person name="Freedman E."/>
            <person name="Gellesch M."/>
            <person name="Goldberg J."/>
            <person name="Griggs A."/>
            <person name="Gujja S."/>
            <person name="Heilman E."/>
            <person name="Heiman D."/>
            <person name="Howarth C."/>
            <person name="Mehta T."/>
            <person name="Neiman D."/>
            <person name="Pearson M."/>
            <person name="Roberts A."/>
            <person name="Saif S."/>
            <person name="Shea T."/>
            <person name="Shenoy N."/>
            <person name="Sisk P."/>
            <person name="Stolte C."/>
            <person name="Sykes S."/>
            <person name="White J."/>
            <person name="Yandava C."/>
            <person name="Burger G."/>
            <person name="Gray M.W."/>
            <person name="Holland P.W.H."/>
            <person name="King N."/>
            <person name="Lang F.B.F."/>
            <person name="Roger A.J."/>
            <person name="Ruiz-Trillo I."/>
            <person name="Haas B."/>
            <person name="Nusbaum C."/>
            <person name="Birren B."/>
        </authorList>
    </citation>
    <scope>NUCLEOTIDE SEQUENCE [LARGE SCALE GENOMIC DNA]</scope>
    <source>
        <strain evidence="1 2">JP610</strain>
    </source>
</reference>
<evidence type="ECO:0000313" key="1">
    <source>
        <dbReference type="EMBL" id="KNC72973.1"/>
    </source>
</evidence>
<keyword evidence="2" id="KW-1185">Reference proteome</keyword>
<protein>
    <submittedName>
        <fullName evidence="1">Uncharacterized protein</fullName>
    </submittedName>
</protein>
<proteinExistence type="predicted"/>
<name>A0A0L0FA19_9EUKA</name>
<dbReference type="Proteomes" id="UP000054560">
    <property type="component" value="Unassembled WGS sequence"/>
</dbReference>
<feature type="non-terminal residue" evidence="1">
    <location>
        <position position="193"/>
    </location>
</feature>
<evidence type="ECO:0000313" key="2">
    <source>
        <dbReference type="Proteomes" id="UP000054560"/>
    </source>
</evidence>
<feature type="non-terminal residue" evidence="1">
    <location>
        <position position="1"/>
    </location>
</feature>
<dbReference type="RefSeq" id="XP_014146875.1">
    <property type="nucleotide sequence ID" value="XM_014291400.1"/>
</dbReference>